<evidence type="ECO:0000256" key="1">
    <source>
        <dbReference type="ARBA" id="ARBA00001539"/>
    </source>
</evidence>
<comment type="cofactor">
    <cofactor evidence="2 8">
        <name>NAD(+)</name>
        <dbReference type="ChEBI" id="CHEBI:57540"/>
    </cofactor>
</comment>
<feature type="domain" description="NAD(P)-binding" evidence="9">
    <location>
        <begin position="2"/>
        <end position="292"/>
    </location>
</feature>
<evidence type="ECO:0000256" key="7">
    <source>
        <dbReference type="ARBA" id="ARBA00023239"/>
    </source>
</evidence>
<comment type="catalytic activity">
    <reaction evidence="1 8">
        <text>dTDP-alpha-D-glucose = dTDP-4-dehydro-6-deoxy-alpha-D-glucose + H2O</text>
        <dbReference type="Rhea" id="RHEA:17221"/>
        <dbReference type="ChEBI" id="CHEBI:15377"/>
        <dbReference type="ChEBI" id="CHEBI:57477"/>
        <dbReference type="ChEBI" id="CHEBI:57649"/>
        <dbReference type="EC" id="4.2.1.46"/>
    </reaction>
</comment>
<dbReference type="PANTHER" id="PTHR43000">
    <property type="entry name" value="DTDP-D-GLUCOSE 4,6-DEHYDRATASE-RELATED"/>
    <property type="match status" value="1"/>
</dbReference>
<dbReference type="Proteomes" id="UP001499978">
    <property type="component" value="Unassembled WGS sequence"/>
</dbReference>
<dbReference type="InterPro" id="IPR005888">
    <property type="entry name" value="dTDP_Gluc_deHydtase"/>
</dbReference>
<dbReference type="InterPro" id="IPR036291">
    <property type="entry name" value="NAD(P)-bd_dom_sf"/>
</dbReference>
<evidence type="ECO:0000313" key="11">
    <source>
        <dbReference type="Proteomes" id="UP001499978"/>
    </source>
</evidence>
<reference evidence="11" key="1">
    <citation type="journal article" date="2019" name="Int. J. Syst. Evol. Microbiol.">
        <title>The Global Catalogue of Microorganisms (GCM) 10K type strain sequencing project: providing services to taxonomists for standard genome sequencing and annotation.</title>
        <authorList>
            <consortium name="The Broad Institute Genomics Platform"/>
            <consortium name="The Broad Institute Genome Sequencing Center for Infectious Disease"/>
            <person name="Wu L."/>
            <person name="Ma J."/>
        </authorList>
    </citation>
    <scope>NUCLEOTIDE SEQUENCE [LARGE SCALE GENOMIC DNA]</scope>
    <source>
        <strain evidence="11">JCM 3367</strain>
    </source>
</reference>
<dbReference type="RefSeq" id="WP_344174251.1">
    <property type="nucleotide sequence ID" value="NZ_BAAARY010000025.1"/>
</dbReference>
<dbReference type="CDD" id="cd05246">
    <property type="entry name" value="dTDP_GD_SDR_e"/>
    <property type="match status" value="1"/>
</dbReference>
<proteinExistence type="inferred from homology"/>
<dbReference type="EMBL" id="BAAARY010000025">
    <property type="protein sequence ID" value="GAA2531380.1"/>
    <property type="molecule type" value="Genomic_DNA"/>
</dbReference>
<keyword evidence="6" id="KW-0520">NAD</keyword>
<protein>
    <recommendedName>
        <fullName evidence="5 8">dTDP-glucose 4,6-dehydratase</fullName>
        <ecNumber evidence="4 8">4.2.1.46</ecNumber>
    </recommendedName>
</protein>
<comment type="caution">
    <text evidence="10">The sequence shown here is derived from an EMBL/GenBank/DDBJ whole genome shotgun (WGS) entry which is preliminary data.</text>
</comment>
<evidence type="ECO:0000256" key="4">
    <source>
        <dbReference type="ARBA" id="ARBA00011990"/>
    </source>
</evidence>
<sequence>MLVTGGAGFIGANFVEYTAQRHPEYDIEVLDALTYAGNKTNLAALADSVPLYHGNVCDAALVDRLVRRADVVVHFAAESHVDNSLHDPSPFLQSNVVGTFTLLEAVRRHDRRLHHISTDEVYGHLPLDPSLRFSESTPYDPSSPYSATKAASDMLVRAWIRSYGVAATISNCANNYGPYQHVEKFIPRQITNLLSGSRPKLYGSGVNVREWTHVDDHNSAVHLILDRGRLGETYLIGSGDERSNGDVLGIILDLMGQPADAFDHVPDRPGHDLRYANDTTKLRSELGWCPQYDDLGAGLAATVDWYRDNSWWWQEAKDAAEARYRLLGR</sequence>
<evidence type="ECO:0000256" key="3">
    <source>
        <dbReference type="ARBA" id="ARBA00008178"/>
    </source>
</evidence>
<dbReference type="InterPro" id="IPR016040">
    <property type="entry name" value="NAD(P)-bd_dom"/>
</dbReference>
<organism evidence="10 11">
    <name type="scientific">Pilimelia columellifera subsp. columellifera</name>
    <dbReference type="NCBI Taxonomy" id="706583"/>
    <lineage>
        <taxon>Bacteria</taxon>
        <taxon>Bacillati</taxon>
        <taxon>Actinomycetota</taxon>
        <taxon>Actinomycetes</taxon>
        <taxon>Micromonosporales</taxon>
        <taxon>Micromonosporaceae</taxon>
        <taxon>Pilimelia</taxon>
    </lineage>
</organism>
<evidence type="ECO:0000256" key="6">
    <source>
        <dbReference type="ARBA" id="ARBA00023027"/>
    </source>
</evidence>
<dbReference type="NCBIfam" id="TIGR01181">
    <property type="entry name" value="dTDP_gluc_dehyt"/>
    <property type="match status" value="1"/>
</dbReference>
<evidence type="ECO:0000259" key="9">
    <source>
        <dbReference type="Pfam" id="PF16363"/>
    </source>
</evidence>
<keyword evidence="11" id="KW-1185">Reference proteome</keyword>
<evidence type="ECO:0000313" key="10">
    <source>
        <dbReference type="EMBL" id="GAA2531380.1"/>
    </source>
</evidence>
<dbReference type="EC" id="4.2.1.46" evidence="4 8"/>
<accession>A0ABP6B0Y8</accession>
<evidence type="ECO:0000256" key="5">
    <source>
        <dbReference type="ARBA" id="ARBA00016977"/>
    </source>
</evidence>
<comment type="similarity">
    <text evidence="3 8">Belongs to the NAD(P)-dependent epimerase/dehydratase family. dTDP-glucose dehydratase subfamily.</text>
</comment>
<evidence type="ECO:0000256" key="8">
    <source>
        <dbReference type="RuleBase" id="RU004473"/>
    </source>
</evidence>
<dbReference type="SUPFAM" id="SSF51735">
    <property type="entry name" value="NAD(P)-binding Rossmann-fold domains"/>
    <property type="match status" value="1"/>
</dbReference>
<name>A0ABP6B0Y8_9ACTN</name>
<gene>
    <name evidence="10" type="primary">rfbB_2</name>
    <name evidence="10" type="ORF">GCM10010201_33660</name>
</gene>
<dbReference type="Gene3D" id="3.40.50.720">
    <property type="entry name" value="NAD(P)-binding Rossmann-like Domain"/>
    <property type="match status" value="1"/>
</dbReference>
<evidence type="ECO:0000256" key="2">
    <source>
        <dbReference type="ARBA" id="ARBA00001911"/>
    </source>
</evidence>
<dbReference type="Pfam" id="PF16363">
    <property type="entry name" value="GDP_Man_Dehyd"/>
    <property type="match status" value="1"/>
</dbReference>
<keyword evidence="7 8" id="KW-0456">Lyase</keyword>
<dbReference type="Gene3D" id="3.90.25.10">
    <property type="entry name" value="UDP-galactose 4-epimerase, domain 1"/>
    <property type="match status" value="1"/>
</dbReference>